<evidence type="ECO:0000259" key="4">
    <source>
        <dbReference type="Pfam" id="PF13463"/>
    </source>
</evidence>
<dbReference type="InterPro" id="IPR000835">
    <property type="entry name" value="HTH_MarR-typ"/>
</dbReference>
<evidence type="ECO:0000256" key="3">
    <source>
        <dbReference type="ARBA" id="ARBA00023163"/>
    </source>
</evidence>
<reference evidence="5" key="2">
    <citation type="journal article" date="2021" name="PeerJ">
        <title>Extensive microbial diversity within the chicken gut microbiome revealed by metagenomics and culture.</title>
        <authorList>
            <person name="Gilroy R."/>
            <person name="Ravi A."/>
            <person name="Getino M."/>
            <person name="Pursley I."/>
            <person name="Horton D.L."/>
            <person name="Alikhan N.F."/>
            <person name="Baker D."/>
            <person name="Gharbi K."/>
            <person name="Hall N."/>
            <person name="Watson M."/>
            <person name="Adriaenssens E.M."/>
            <person name="Foster-Nyarko E."/>
            <person name="Jarju S."/>
            <person name="Secka A."/>
            <person name="Antonio M."/>
            <person name="Oren A."/>
            <person name="Chaudhuri R.R."/>
            <person name="La Ragione R."/>
            <person name="Hildebrand F."/>
            <person name="Pallen M.J."/>
        </authorList>
    </citation>
    <scope>NUCLEOTIDE SEQUENCE</scope>
    <source>
        <strain evidence="5">1748</strain>
    </source>
</reference>
<feature type="domain" description="HTH marR-type" evidence="4">
    <location>
        <begin position="53"/>
        <end position="104"/>
    </location>
</feature>
<keyword evidence="3" id="KW-0804">Transcription</keyword>
<evidence type="ECO:0000256" key="2">
    <source>
        <dbReference type="ARBA" id="ARBA00023125"/>
    </source>
</evidence>
<dbReference type="AlphaFoldDB" id="A0A9D9GSE0"/>
<dbReference type="InterPro" id="IPR023187">
    <property type="entry name" value="Tscrpt_reg_MarR-type_CS"/>
</dbReference>
<evidence type="ECO:0000313" key="5">
    <source>
        <dbReference type="EMBL" id="MBO8414025.1"/>
    </source>
</evidence>
<organism evidence="5 6">
    <name type="scientific">Candidatus Scatoplasma merdavium</name>
    <dbReference type="NCBI Taxonomy" id="2840932"/>
    <lineage>
        <taxon>Bacteria</taxon>
        <taxon>Bacillati</taxon>
        <taxon>Bacillota</taxon>
        <taxon>Bacilli</taxon>
        <taxon>Bacillales</taxon>
        <taxon>Candidatus Scatoplasma</taxon>
    </lineage>
</organism>
<keyword evidence="1" id="KW-0805">Transcription regulation</keyword>
<protein>
    <submittedName>
        <fullName evidence="5">Winged helix-turn-helix transcriptional regulator</fullName>
    </submittedName>
</protein>
<dbReference type="InterPro" id="IPR036390">
    <property type="entry name" value="WH_DNA-bd_sf"/>
</dbReference>
<dbReference type="EMBL" id="JADING010000022">
    <property type="protein sequence ID" value="MBO8414025.1"/>
    <property type="molecule type" value="Genomic_DNA"/>
</dbReference>
<dbReference type="PROSITE" id="PS01117">
    <property type="entry name" value="HTH_MARR_1"/>
    <property type="match status" value="1"/>
</dbReference>
<dbReference type="Proteomes" id="UP000823629">
    <property type="component" value="Unassembled WGS sequence"/>
</dbReference>
<name>A0A9D9GSE0_9BACL</name>
<dbReference type="InterPro" id="IPR036388">
    <property type="entry name" value="WH-like_DNA-bd_sf"/>
</dbReference>
<keyword evidence="2" id="KW-0238">DNA-binding</keyword>
<proteinExistence type="predicted"/>
<comment type="caution">
    <text evidence="5">The sequence shown here is derived from an EMBL/GenBank/DDBJ whole genome shotgun (WGS) entry which is preliminary data.</text>
</comment>
<evidence type="ECO:0000313" key="6">
    <source>
        <dbReference type="Proteomes" id="UP000823629"/>
    </source>
</evidence>
<gene>
    <name evidence="5" type="ORF">IAC78_00885</name>
</gene>
<evidence type="ECO:0000256" key="1">
    <source>
        <dbReference type="ARBA" id="ARBA00023015"/>
    </source>
</evidence>
<accession>A0A9D9GSE0</accession>
<dbReference type="GO" id="GO:0003677">
    <property type="term" value="F:DNA binding"/>
    <property type="evidence" value="ECO:0007669"/>
    <property type="project" value="UniProtKB-KW"/>
</dbReference>
<dbReference type="SUPFAM" id="SSF46785">
    <property type="entry name" value="Winged helix' DNA-binding domain"/>
    <property type="match status" value="1"/>
</dbReference>
<dbReference type="Gene3D" id="1.10.10.10">
    <property type="entry name" value="Winged helix-like DNA-binding domain superfamily/Winged helix DNA-binding domain"/>
    <property type="match status" value="1"/>
</dbReference>
<reference evidence="5" key="1">
    <citation type="submission" date="2020-10" db="EMBL/GenBank/DDBJ databases">
        <authorList>
            <person name="Gilroy R."/>
        </authorList>
    </citation>
    <scope>NUCLEOTIDE SEQUENCE</scope>
    <source>
        <strain evidence="5">1748</strain>
    </source>
</reference>
<sequence length="153" mass="17229">MTEEQLEHGAFIARFLNNAVVIESKIVSSVSLGKLTLNDGKVIYALSYLTLKGKNQIKYVSDYLILTPAACSTAVKKLEKYGYVKAVREKNDKRNVKLVLSDKAYQFIVAVNAYHSRLCNEYKSLLGDDLNIAINLMRRIDQIVTGEDSYKSE</sequence>
<dbReference type="Pfam" id="PF13463">
    <property type="entry name" value="HTH_27"/>
    <property type="match status" value="1"/>
</dbReference>